<gene>
    <name evidence="1" type="ORF">DCAF_LOCUS15849</name>
</gene>
<reference evidence="1 2" key="1">
    <citation type="submission" date="2024-01" db="EMBL/GenBank/DDBJ databases">
        <authorList>
            <person name="Waweru B."/>
        </authorList>
    </citation>
    <scope>NUCLEOTIDE SEQUENCE [LARGE SCALE GENOMIC DNA]</scope>
</reference>
<comment type="caution">
    <text evidence="1">The sequence shown here is derived from an EMBL/GenBank/DDBJ whole genome shotgun (WGS) entry which is preliminary data.</text>
</comment>
<dbReference type="AlphaFoldDB" id="A0AAV1RYU1"/>
<proteinExistence type="predicted"/>
<protein>
    <submittedName>
        <fullName evidence="1">Uncharacterized protein</fullName>
    </submittedName>
</protein>
<sequence>METLIQTSTVKQPLLCLASAKTEENISATTQGGRSILTLSEQEKVETQGS</sequence>
<evidence type="ECO:0000313" key="1">
    <source>
        <dbReference type="EMBL" id="CAK7340763.1"/>
    </source>
</evidence>
<organism evidence="1 2">
    <name type="scientific">Dovyalis caffra</name>
    <dbReference type="NCBI Taxonomy" id="77055"/>
    <lineage>
        <taxon>Eukaryota</taxon>
        <taxon>Viridiplantae</taxon>
        <taxon>Streptophyta</taxon>
        <taxon>Embryophyta</taxon>
        <taxon>Tracheophyta</taxon>
        <taxon>Spermatophyta</taxon>
        <taxon>Magnoliopsida</taxon>
        <taxon>eudicotyledons</taxon>
        <taxon>Gunneridae</taxon>
        <taxon>Pentapetalae</taxon>
        <taxon>rosids</taxon>
        <taxon>fabids</taxon>
        <taxon>Malpighiales</taxon>
        <taxon>Salicaceae</taxon>
        <taxon>Flacourtieae</taxon>
        <taxon>Dovyalis</taxon>
    </lineage>
</organism>
<dbReference type="Proteomes" id="UP001314170">
    <property type="component" value="Unassembled WGS sequence"/>
</dbReference>
<dbReference type="EMBL" id="CAWUPB010001160">
    <property type="protein sequence ID" value="CAK7340763.1"/>
    <property type="molecule type" value="Genomic_DNA"/>
</dbReference>
<name>A0AAV1RYU1_9ROSI</name>
<keyword evidence="2" id="KW-1185">Reference proteome</keyword>
<evidence type="ECO:0000313" key="2">
    <source>
        <dbReference type="Proteomes" id="UP001314170"/>
    </source>
</evidence>
<accession>A0AAV1RYU1</accession>